<protein>
    <submittedName>
        <fullName evidence="2">DUF4166 domain-containing protein</fullName>
    </submittedName>
</protein>
<evidence type="ECO:0000259" key="1">
    <source>
        <dbReference type="Pfam" id="PF13761"/>
    </source>
</evidence>
<keyword evidence="3" id="KW-1185">Reference proteome</keyword>
<accession>A0ABX1JLH2</accession>
<dbReference type="EMBL" id="JAAZSR010000066">
    <property type="protein sequence ID" value="NKX50152.1"/>
    <property type="molecule type" value="Genomic_DNA"/>
</dbReference>
<evidence type="ECO:0000313" key="2">
    <source>
        <dbReference type="EMBL" id="NKX50152.1"/>
    </source>
</evidence>
<dbReference type="Pfam" id="PF13761">
    <property type="entry name" value="DUF4166"/>
    <property type="match status" value="1"/>
</dbReference>
<dbReference type="Proteomes" id="UP000523795">
    <property type="component" value="Unassembled WGS sequence"/>
</dbReference>
<proteinExistence type="predicted"/>
<gene>
    <name evidence="2" type="ORF">HER39_06130</name>
</gene>
<organism evidence="2 3">
    <name type="scientific">Arthrobacter deserti</name>
    <dbReference type="NCBI Taxonomy" id="1742687"/>
    <lineage>
        <taxon>Bacteria</taxon>
        <taxon>Bacillati</taxon>
        <taxon>Actinomycetota</taxon>
        <taxon>Actinomycetes</taxon>
        <taxon>Micrococcales</taxon>
        <taxon>Micrococcaceae</taxon>
        <taxon>Arthrobacter</taxon>
    </lineage>
</organism>
<feature type="domain" description="DUF4166" evidence="1">
    <location>
        <begin position="15"/>
        <end position="199"/>
    </location>
</feature>
<comment type="caution">
    <text evidence="2">The sequence shown here is derived from an EMBL/GenBank/DDBJ whole genome shotgun (WGS) entry which is preliminary data.</text>
</comment>
<evidence type="ECO:0000313" key="3">
    <source>
        <dbReference type="Proteomes" id="UP000523795"/>
    </source>
</evidence>
<dbReference type="InterPro" id="IPR025311">
    <property type="entry name" value="DUF4166"/>
</dbReference>
<sequence length="205" mass="22913">MSVYRLAMGAGFARLQPELQDYFDLDPAGTRNRGTGTGTFDIAGCPLPVLRPLLRLAARDRSLFPEYQRDVPFTIVNHARLDAGGRPALGAVRTLDFTGRTRVLEDVTVWDPRRRVLVDRVGRSGVLATDLECTAGPDGRMRLVSRRTRLLPGPLSLPGLMEAAAFTEQWWDRAEGRFRIRTKVIQRQLGTVLVYEGAFSYRADP</sequence>
<name>A0ABX1JLH2_9MICC</name>
<reference evidence="2 3" key="1">
    <citation type="submission" date="2020-04" db="EMBL/GenBank/DDBJ databases">
        <authorList>
            <person name="Liu S."/>
        </authorList>
    </citation>
    <scope>NUCLEOTIDE SEQUENCE [LARGE SCALE GENOMIC DNA]</scope>
    <source>
        <strain evidence="2 3">CGMCC 1.15091</strain>
    </source>
</reference>